<evidence type="ECO:0000313" key="2">
    <source>
        <dbReference type="EMBL" id="QUC22671.1"/>
    </source>
</evidence>
<dbReference type="RefSeq" id="XP_043000344.1">
    <property type="nucleotide sequence ID" value="XM_043144409.1"/>
</dbReference>
<protein>
    <submittedName>
        <fullName evidence="2">Uncharacterized protein</fullName>
    </submittedName>
</protein>
<evidence type="ECO:0000256" key="1">
    <source>
        <dbReference type="SAM" id="MobiDB-lite"/>
    </source>
</evidence>
<gene>
    <name evidence="2" type="ORF">UV8b_06912</name>
</gene>
<dbReference type="KEGG" id="uvi:66067689"/>
<dbReference type="AlphaFoldDB" id="A0A8E5MKA7"/>
<dbReference type="EMBL" id="CP072757">
    <property type="protein sequence ID" value="QUC22671.1"/>
    <property type="molecule type" value="Genomic_DNA"/>
</dbReference>
<name>A0A8E5MKA7_USTVR</name>
<organism evidence="2 3">
    <name type="scientific">Ustilaginoidea virens</name>
    <name type="common">Rice false smut fungus</name>
    <name type="synonym">Villosiclava virens</name>
    <dbReference type="NCBI Taxonomy" id="1159556"/>
    <lineage>
        <taxon>Eukaryota</taxon>
        <taxon>Fungi</taxon>
        <taxon>Dikarya</taxon>
        <taxon>Ascomycota</taxon>
        <taxon>Pezizomycotina</taxon>
        <taxon>Sordariomycetes</taxon>
        <taxon>Hypocreomycetidae</taxon>
        <taxon>Hypocreales</taxon>
        <taxon>Clavicipitaceae</taxon>
        <taxon>Ustilaginoidea</taxon>
    </lineage>
</organism>
<dbReference type="GeneID" id="66067689"/>
<proteinExistence type="predicted"/>
<dbReference type="Proteomes" id="UP000027002">
    <property type="component" value="Chromosome 5"/>
</dbReference>
<keyword evidence="3" id="KW-1185">Reference proteome</keyword>
<sequence length="212" mass="22890">MKGKLYLASQVADTSVPAALSPFSHVPTTFAAECPGRNARLPLDGAYMGPYMIGAATEEASTCCRCCVPVVPVTLWCFWQGTRALPFARRHRLPPPAVNAAPHRVNNCHELVRTEDDRKSPEPPSRHALVALAPAHPGPSCLASSPRSKPARGMATEQSTNLRILMLPQAFETGVPVFCSFRTPNKGNPSLHFAALPTFHDRDSRASRSAVV</sequence>
<accession>A0A8E5MKA7</accession>
<evidence type="ECO:0000313" key="3">
    <source>
        <dbReference type="Proteomes" id="UP000027002"/>
    </source>
</evidence>
<reference evidence="2" key="1">
    <citation type="submission" date="2020-03" db="EMBL/GenBank/DDBJ databases">
        <title>A mixture of massive structural variations and highly conserved coding sequences in Ustilaginoidea virens genome.</title>
        <authorList>
            <person name="Zhang K."/>
            <person name="Zhao Z."/>
            <person name="Zhang Z."/>
            <person name="Li Y."/>
            <person name="Hsiang T."/>
            <person name="Sun W."/>
        </authorList>
    </citation>
    <scope>NUCLEOTIDE SEQUENCE</scope>
    <source>
        <strain evidence="2">UV-8b</strain>
    </source>
</reference>
<feature type="region of interest" description="Disordered" evidence="1">
    <location>
        <begin position="135"/>
        <end position="155"/>
    </location>
</feature>